<comment type="cofactor">
    <cofactor evidence="1">
        <name>Mn(2+)</name>
        <dbReference type="ChEBI" id="CHEBI:29035"/>
    </cofactor>
</comment>
<dbReference type="InterPro" id="IPR007722">
    <property type="entry name" value="DCP2_BoxA"/>
</dbReference>
<feature type="binding site" evidence="13">
    <location>
        <begin position="205"/>
        <end position="209"/>
    </location>
    <ligand>
        <name>GTP</name>
        <dbReference type="ChEBI" id="CHEBI:37565"/>
    </ligand>
</feature>
<dbReference type="Pfam" id="PF05026">
    <property type="entry name" value="DCP2"/>
    <property type="match status" value="1"/>
</dbReference>
<feature type="compositionally biased region" description="Pro residues" evidence="15">
    <location>
        <begin position="764"/>
        <end position="775"/>
    </location>
</feature>
<dbReference type="InterPro" id="IPR044099">
    <property type="entry name" value="Dcp2_NUDIX"/>
</dbReference>
<dbReference type="GO" id="GO:0000290">
    <property type="term" value="P:deadenylation-dependent decapping of nuclear-transcribed mRNA"/>
    <property type="evidence" value="ECO:0007669"/>
    <property type="project" value="InterPro"/>
</dbReference>
<comment type="subcellular location">
    <subcellularLocation>
        <location evidence="2">Cytoplasm</location>
    </subcellularLocation>
</comment>
<dbReference type="GO" id="GO:0000184">
    <property type="term" value="P:nuclear-transcribed mRNA catabolic process, nonsense-mediated decay"/>
    <property type="evidence" value="ECO:0007669"/>
    <property type="project" value="InterPro"/>
</dbReference>
<evidence type="ECO:0000256" key="13">
    <source>
        <dbReference type="PIRSR" id="PIRSR601019-1"/>
    </source>
</evidence>
<protein>
    <recommendedName>
        <fullName evidence="16">Nudix hydrolase domain-containing protein</fullName>
    </recommendedName>
</protein>
<evidence type="ECO:0000256" key="12">
    <source>
        <dbReference type="ARBA" id="ARBA00023224"/>
    </source>
</evidence>
<dbReference type="CDD" id="cd03672">
    <property type="entry name" value="NUDIX_Dcp2p_Nudt20"/>
    <property type="match status" value="1"/>
</dbReference>
<dbReference type="PANTHER" id="PTHR23114">
    <property type="entry name" value="M7GPPPN-MRNA HYDROLASE"/>
    <property type="match status" value="1"/>
</dbReference>
<feature type="binding site" evidence="13">
    <location>
        <position position="333"/>
    </location>
    <ligand>
        <name>GTP</name>
        <dbReference type="ChEBI" id="CHEBI:37565"/>
    </ligand>
</feature>
<dbReference type="SUPFAM" id="SSF55811">
    <property type="entry name" value="Nudix"/>
    <property type="match status" value="1"/>
</dbReference>
<keyword evidence="18" id="KW-1185">Reference proteome</keyword>
<dbReference type="GO" id="GO:0000932">
    <property type="term" value="C:P-body"/>
    <property type="evidence" value="ECO:0007669"/>
    <property type="project" value="TreeGrafter"/>
</dbReference>
<dbReference type="GO" id="GO:0003924">
    <property type="term" value="F:GTPase activity"/>
    <property type="evidence" value="ECO:0007669"/>
    <property type="project" value="InterPro"/>
</dbReference>
<dbReference type="GO" id="GO:0003723">
    <property type="term" value="F:RNA binding"/>
    <property type="evidence" value="ECO:0007669"/>
    <property type="project" value="UniProtKB-KW"/>
</dbReference>
<evidence type="ECO:0000256" key="9">
    <source>
        <dbReference type="ARBA" id="ARBA00022884"/>
    </source>
</evidence>
<feature type="compositionally biased region" description="Polar residues" evidence="15">
    <location>
        <begin position="829"/>
        <end position="846"/>
    </location>
</feature>
<gene>
    <name evidence="17" type="ORF">E3P99_03658</name>
</gene>
<dbReference type="InterPro" id="IPR000086">
    <property type="entry name" value="NUDIX_hydrolase_dom"/>
</dbReference>
<dbReference type="InterPro" id="IPR011025">
    <property type="entry name" value="GproteinA_insert"/>
</dbReference>
<evidence type="ECO:0000256" key="14">
    <source>
        <dbReference type="PIRSR" id="PIRSR601019-2"/>
    </source>
</evidence>
<evidence type="ECO:0000313" key="17">
    <source>
        <dbReference type="EMBL" id="TIA86564.1"/>
    </source>
</evidence>
<proteinExistence type="inferred from homology"/>
<dbReference type="GO" id="GO:0005525">
    <property type="term" value="F:GTP binding"/>
    <property type="evidence" value="ECO:0007669"/>
    <property type="project" value="UniProtKB-KW"/>
</dbReference>
<dbReference type="SUPFAM" id="SSF47895">
    <property type="entry name" value="Transducin (alpha subunit), insertion domain"/>
    <property type="match status" value="1"/>
</dbReference>
<dbReference type="GO" id="GO:0140933">
    <property type="term" value="F:5'-(N(7)-methylguanosine 5'-triphospho)-[mRNA] hydrolase activity"/>
    <property type="evidence" value="ECO:0007669"/>
    <property type="project" value="InterPro"/>
</dbReference>
<keyword evidence="10 13" id="KW-0342">GTP-binding</keyword>
<evidence type="ECO:0000256" key="11">
    <source>
        <dbReference type="ARBA" id="ARBA00023211"/>
    </source>
</evidence>
<evidence type="ECO:0000259" key="16">
    <source>
        <dbReference type="PROSITE" id="PS51462"/>
    </source>
</evidence>
<feature type="region of interest" description="Disordered" evidence="15">
    <location>
        <begin position="906"/>
        <end position="934"/>
    </location>
</feature>
<evidence type="ECO:0000256" key="15">
    <source>
        <dbReference type="SAM" id="MobiDB-lite"/>
    </source>
</evidence>
<keyword evidence="11" id="KW-0464">Manganese</keyword>
<dbReference type="Pfam" id="PF00293">
    <property type="entry name" value="NUDIX"/>
    <property type="match status" value="1"/>
</dbReference>
<accession>A0A4T0FH33</accession>
<feature type="domain" description="Nudix hydrolase" evidence="16">
    <location>
        <begin position="526"/>
        <end position="653"/>
    </location>
</feature>
<evidence type="ECO:0000256" key="3">
    <source>
        <dbReference type="ARBA" id="ARBA00005279"/>
    </source>
</evidence>
<feature type="binding site" evidence="13">
    <location>
        <begin position="46"/>
        <end position="51"/>
    </location>
    <ligand>
        <name>GTP</name>
        <dbReference type="ChEBI" id="CHEBI:37565"/>
    </ligand>
</feature>
<dbReference type="AlphaFoldDB" id="A0A4T0FH33"/>
<sequence>MGCCSSSTSNASHSISEKTKEIDKALQRDFLKSRKTYKILLLGAGESGKSTVIKQMRVIYSPDNPFPTSEKMMYRQQIYSNLINGLWMAIESTYDTDNPLSVPNELFVKSYMETIPRLFDYTTPPPVPLSGLKELWHDKAIQEVYSQSHAFGIPENLEYWFSHIDRVMLGDYIPTIEDILTCRAKSIGIVEHSFHIQGFDYRIFDVGGQRSERKKWIHCFEGVTTIIFVVALSSYDQGLEEDLDSNQMEESLLLFDSICNSRWFQNTSIIVFLNKDDIFQNQIKAKPLRQVEYFQDYSGRDDDVSGSRQYFKKKILALNNNPAKEIYVHTTNAKDTKAVCFAQHLLDNGWINFREGHNAAISIEQRLQSVVLGYSSEHARSNHRQRRLSICAAADGGSQLIQFADVKVIELYSLRVLTKLIPGKLASWQVELNSHHDADMEEIFLNLSTKFIINLPVEEQQSLERLCFQVEAAHWYYEDFIRELEPSLPSFHLKQFSQQFFKHCPLLSKQYHLHEKAFADFIRYKTRVPVCGAIILNQQLSHCLLVKGWKQSSAWSFPKGKINLDEAQHLCAIREVLEETGFDCTSRLVESDYIDVAIKDQKIRLYIIQNVPMDTDFKTQTRKEISKIEWFKLTDLPSWKRNSKQMSTSKFYLITPFIGRLKQYIKRHKPNANALLSPENEPTANPIDSLFSQMTATSQVSSVDRLFSQCTPATTSAAGDIHAHNPKPSSHYGTPIATPLQILQHSPKMTQQFNSTPSTAPLPNLQPFPPPLMPPKMPPVQSIPPLPSLPSNAATNVPINFVLDGSHQHGQHAQHIHNIQQNVNHMSHHMSNTGSNGSQQHSQISTLMHPPSGITNTNPPQNLQQTLLESLQPQHQQQQQHFGQLGQLNAHDPNHKQSLLSLLSPTQSTVGSTPRPMHQQASNPLLSLLNTRPN</sequence>
<keyword evidence="4" id="KW-0963">Cytoplasm</keyword>
<feature type="compositionally biased region" description="Polar residues" evidence="15">
    <location>
        <begin position="919"/>
        <end position="934"/>
    </location>
</feature>
<dbReference type="GO" id="GO:0031683">
    <property type="term" value="F:G-protein beta/gamma-subunit complex binding"/>
    <property type="evidence" value="ECO:0007669"/>
    <property type="project" value="InterPro"/>
</dbReference>
<feature type="binding site" evidence="14">
    <location>
        <position position="186"/>
    </location>
    <ligand>
        <name>Mg(2+)</name>
        <dbReference type="ChEBI" id="CHEBI:18420"/>
    </ligand>
</feature>
<dbReference type="PROSITE" id="PS00893">
    <property type="entry name" value="NUDIX_BOX"/>
    <property type="match status" value="1"/>
</dbReference>
<dbReference type="Gene3D" id="3.90.79.10">
    <property type="entry name" value="Nucleoside Triphosphate Pyrophosphohydrolase"/>
    <property type="match status" value="1"/>
</dbReference>
<dbReference type="GO" id="GO:0030145">
    <property type="term" value="F:manganese ion binding"/>
    <property type="evidence" value="ECO:0007669"/>
    <property type="project" value="InterPro"/>
</dbReference>
<organism evidence="17 18">
    <name type="scientific">Wallemia hederae</name>
    <dbReference type="NCBI Taxonomy" id="1540922"/>
    <lineage>
        <taxon>Eukaryota</taxon>
        <taxon>Fungi</taxon>
        <taxon>Dikarya</taxon>
        <taxon>Basidiomycota</taxon>
        <taxon>Wallemiomycotina</taxon>
        <taxon>Wallemiomycetes</taxon>
        <taxon>Wallemiales</taxon>
        <taxon>Wallemiaceae</taxon>
        <taxon>Wallemia</taxon>
    </lineage>
</organism>
<dbReference type="PANTHER" id="PTHR23114:SF17">
    <property type="entry name" value="M7GPPPN-MRNA HYDROLASE"/>
    <property type="match status" value="1"/>
</dbReference>
<dbReference type="SUPFAM" id="SSF52540">
    <property type="entry name" value="P-loop containing nucleoside triphosphate hydrolases"/>
    <property type="match status" value="1"/>
</dbReference>
<evidence type="ECO:0000256" key="7">
    <source>
        <dbReference type="ARBA" id="ARBA00022801"/>
    </source>
</evidence>
<dbReference type="InterPro" id="IPR001019">
    <property type="entry name" value="Gprotein_alpha_su"/>
</dbReference>
<comment type="caution">
    <text evidence="17">The sequence shown here is derived from an EMBL/GenBank/DDBJ whole genome shotgun (WGS) entry which is preliminary data.</text>
</comment>
<keyword evidence="12" id="KW-0807">Transducer</keyword>
<keyword evidence="7" id="KW-0378">Hydrolase</keyword>
<keyword evidence="6 13" id="KW-0547">Nucleotide-binding</keyword>
<dbReference type="PROSITE" id="PS51882">
    <property type="entry name" value="G_ALPHA"/>
    <property type="match status" value="1"/>
</dbReference>
<evidence type="ECO:0000256" key="2">
    <source>
        <dbReference type="ARBA" id="ARBA00004496"/>
    </source>
</evidence>
<dbReference type="SUPFAM" id="SSF140586">
    <property type="entry name" value="Dcp2 domain-like"/>
    <property type="match status" value="1"/>
</dbReference>
<dbReference type="InterPro" id="IPR020084">
    <property type="entry name" value="NUDIX_hydrolase_CS"/>
</dbReference>
<dbReference type="GO" id="GO:0007186">
    <property type="term" value="P:G protein-coupled receptor signaling pathway"/>
    <property type="evidence" value="ECO:0007669"/>
    <property type="project" value="InterPro"/>
</dbReference>
<evidence type="ECO:0000256" key="8">
    <source>
        <dbReference type="ARBA" id="ARBA00022842"/>
    </source>
</evidence>
<evidence type="ECO:0000313" key="18">
    <source>
        <dbReference type="Proteomes" id="UP000310189"/>
    </source>
</evidence>
<feature type="region of interest" description="Disordered" evidence="15">
    <location>
        <begin position="750"/>
        <end position="775"/>
    </location>
</feature>
<dbReference type="Gene3D" id="3.40.50.300">
    <property type="entry name" value="P-loop containing nucleotide triphosphate hydrolases"/>
    <property type="match status" value="1"/>
</dbReference>
<dbReference type="Gene3D" id="1.10.10.1050">
    <property type="entry name" value="Dcp2, box A domain"/>
    <property type="match status" value="1"/>
</dbReference>
<dbReference type="SMART" id="SM00275">
    <property type="entry name" value="G_alpha"/>
    <property type="match status" value="1"/>
</dbReference>
<evidence type="ECO:0000256" key="6">
    <source>
        <dbReference type="ARBA" id="ARBA00022741"/>
    </source>
</evidence>
<dbReference type="PROSITE" id="PS51462">
    <property type="entry name" value="NUDIX"/>
    <property type="match status" value="1"/>
</dbReference>
<dbReference type="FunFam" id="3.90.79.10:FF:000003">
    <property type="entry name" value="M7GpppN-mRNA hydrolase isoform 2"/>
    <property type="match status" value="1"/>
</dbReference>
<evidence type="ECO:0000256" key="5">
    <source>
        <dbReference type="ARBA" id="ARBA00022723"/>
    </source>
</evidence>
<dbReference type="EMBL" id="SPNW01000079">
    <property type="protein sequence ID" value="TIA86564.1"/>
    <property type="molecule type" value="Genomic_DNA"/>
</dbReference>
<keyword evidence="9" id="KW-0694">RNA-binding</keyword>
<evidence type="ECO:0000256" key="4">
    <source>
        <dbReference type="ARBA" id="ARBA00022490"/>
    </source>
</evidence>
<dbReference type="InterPro" id="IPR036189">
    <property type="entry name" value="DCP2_BoxA_sf"/>
</dbReference>
<dbReference type="InterPro" id="IPR027417">
    <property type="entry name" value="P-loop_NTPase"/>
</dbReference>
<dbReference type="SMART" id="SM01125">
    <property type="entry name" value="DCP2"/>
    <property type="match status" value="1"/>
</dbReference>
<comment type="similarity">
    <text evidence="3">Belongs to the Nudix hydrolase family. DCP2 subfamily.</text>
</comment>
<evidence type="ECO:0000256" key="1">
    <source>
        <dbReference type="ARBA" id="ARBA00001936"/>
    </source>
</evidence>
<dbReference type="FunFam" id="3.40.50.300:FF:002307">
    <property type="entry name" value="Guanine nucleotide-binding protein G(k) subunit alpha"/>
    <property type="match status" value="1"/>
</dbReference>
<reference evidence="17 18" key="1">
    <citation type="submission" date="2019-03" db="EMBL/GenBank/DDBJ databases">
        <title>Sequencing 23 genomes of Wallemia ichthyophaga.</title>
        <authorList>
            <person name="Gostincar C."/>
        </authorList>
    </citation>
    <scope>NUCLEOTIDE SEQUENCE [LARGE SCALE GENOMIC DNA]</scope>
    <source>
        <strain evidence="17 18">EXF-5753</strain>
    </source>
</reference>
<dbReference type="Pfam" id="PF00503">
    <property type="entry name" value="G-alpha"/>
    <property type="match status" value="1"/>
</dbReference>
<feature type="binding site" evidence="13">
    <location>
        <begin position="274"/>
        <end position="277"/>
    </location>
    <ligand>
        <name>GTP</name>
        <dbReference type="ChEBI" id="CHEBI:37565"/>
    </ligand>
</feature>
<dbReference type="PRINTS" id="PR00318">
    <property type="entry name" value="GPROTEINA"/>
</dbReference>
<keyword evidence="8 14" id="KW-0460">Magnesium</keyword>
<keyword evidence="5 14" id="KW-0479">Metal-binding</keyword>
<feature type="compositionally biased region" description="Polar residues" evidence="15">
    <location>
        <begin position="750"/>
        <end position="759"/>
    </location>
</feature>
<dbReference type="InterPro" id="IPR015797">
    <property type="entry name" value="NUDIX_hydrolase-like_dom_sf"/>
</dbReference>
<dbReference type="CDD" id="cd00066">
    <property type="entry name" value="G-alpha"/>
    <property type="match status" value="1"/>
</dbReference>
<feature type="region of interest" description="Disordered" evidence="15">
    <location>
        <begin position="827"/>
        <end position="861"/>
    </location>
</feature>
<name>A0A4T0FH33_9BASI</name>
<feature type="binding site" evidence="14">
    <location>
        <position position="50"/>
    </location>
    <ligand>
        <name>Mg(2+)</name>
        <dbReference type="ChEBI" id="CHEBI:18420"/>
    </ligand>
</feature>
<dbReference type="Proteomes" id="UP000310189">
    <property type="component" value="Unassembled WGS sequence"/>
</dbReference>
<dbReference type="Gene3D" id="1.10.400.10">
    <property type="entry name" value="GI Alpha 1, domain 2-like"/>
    <property type="match status" value="1"/>
</dbReference>
<evidence type="ECO:0000256" key="10">
    <source>
        <dbReference type="ARBA" id="ARBA00023134"/>
    </source>
</evidence>
<dbReference type="OrthoDB" id="18996at2759"/>